<dbReference type="Proteomes" id="UP000887566">
    <property type="component" value="Unplaced"/>
</dbReference>
<name>A0A914VX05_9BILA</name>
<proteinExistence type="predicted"/>
<reference evidence="3" key="1">
    <citation type="submission" date="2022-11" db="UniProtKB">
        <authorList>
            <consortium name="WormBaseParasite"/>
        </authorList>
    </citation>
    <scope>IDENTIFICATION</scope>
</reference>
<sequence>MVGWTRSGIVLVFAACFGFLILPGWTCSAAEEVKFRNVPFCDSLCAKYRVVFLLYLSGQTTETNFSLALDFIAHEIMACHESGATYYVEIYASGSNEWRTCCNLIDCAAQLALLRFNQTINSNITASQDEILVDHYDQYQMDLVLTETINNFKPWRYQKYVYLVADYGSDMVKKDQKRLNESAVLNRIALRSFIIESENFHKREILEYFQSVGATPQKNFSQLVKSAEVVKVCGKQIRQAEFKYPAQCLESSTTSANTVSTTSNTMTHNYNPSTPQARHHLPKGTKMTDTIINGVITTSQQSLIDRNQSLTPGVPLTHATQTTVTDPFTQDLWIFIALSERANESDYQFVLNMTAEWILTQCNPQTNGSVFVFMPRSTTVTICSWSNTSQCISQLMNTSYETAIIEVDVIIVR</sequence>
<evidence type="ECO:0000313" key="2">
    <source>
        <dbReference type="Proteomes" id="UP000887566"/>
    </source>
</evidence>
<feature type="signal peptide" evidence="1">
    <location>
        <begin position="1"/>
        <end position="30"/>
    </location>
</feature>
<feature type="chain" id="PRO_5037410278" evidence="1">
    <location>
        <begin position="31"/>
        <end position="413"/>
    </location>
</feature>
<accession>A0A914VX05</accession>
<organism evidence="2 3">
    <name type="scientific">Plectus sambesii</name>
    <dbReference type="NCBI Taxonomy" id="2011161"/>
    <lineage>
        <taxon>Eukaryota</taxon>
        <taxon>Metazoa</taxon>
        <taxon>Ecdysozoa</taxon>
        <taxon>Nematoda</taxon>
        <taxon>Chromadorea</taxon>
        <taxon>Plectida</taxon>
        <taxon>Plectina</taxon>
        <taxon>Plectoidea</taxon>
        <taxon>Plectidae</taxon>
        <taxon>Plectus</taxon>
    </lineage>
</organism>
<dbReference type="AlphaFoldDB" id="A0A914VX05"/>
<dbReference type="WBParaSite" id="PSAMB.scaffold2574size22467.g18298.t1">
    <property type="protein sequence ID" value="PSAMB.scaffold2574size22467.g18298.t1"/>
    <property type="gene ID" value="PSAMB.scaffold2574size22467.g18298"/>
</dbReference>
<keyword evidence="2" id="KW-1185">Reference proteome</keyword>
<evidence type="ECO:0000256" key="1">
    <source>
        <dbReference type="SAM" id="SignalP"/>
    </source>
</evidence>
<evidence type="ECO:0000313" key="3">
    <source>
        <dbReference type="WBParaSite" id="PSAMB.scaffold2574size22467.g18298.t1"/>
    </source>
</evidence>
<protein>
    <submittedName>
        <fullName evidence="3">Uncharacterized protein</fullName>
    </submittedName>
</protein>
<keyword evidence="1" id="KW-0732">Signal</keyword>